<evidence type="ECO:0000313" key="2">
    <source>
        <dbReference type="Proteomes" id="UP000011713"/>
    </source>
</evidence>
<reference evidence="2" key="1">
    <citation type="journal article" date="2010" name="Science">
        <title>Signatures of adaptation to obligate biotrophy in the Hyaloperonospora arabidopsidis genome.</title>
        <authorList>
            <person name="Baxter L."/>
            <person name="Tripathy S."/>
            <person name="Ishaque N."/>
            <person name="Boot N."/>
            <person name="Cabral A."/>
            <person name="Kemen E."/>
            <person name="Thines M."/>
            <person name="Ah-Fong A."/>
            <person name="Anderson R."/>
            <person name="Badejoko W."/>
            <person name="Bittner-Eddy P."/>
            <person name="Boore J.L."/>
            <person name="Chibucos M.C."/>
            <person name="Coates M."/>
            <person name="Dehal P."/>
            <person name="Delehaunty K."/>
            <person name="Dong S."/>
            <person name="Downton P."/>
            <person name="Dumas B."/>
            <person name="Fabro G."/>
            <person name="Fronick C."/>
            <person name="Fuerstenberg S.I."/>
            <person name="Fulton L."/>
            <person name="Gaulin E."/>
            <person name="Govers F."/>
            <person name="Hughes L."/>
            <person name="Humphray S."/>
            <person name="Jiang R.H."/>
            <person name="Judelson H."/>
            <person name="Kamoun S."/>
            <person name="Kyung K."/>
            <person name="Meijer H."/>
            <person name="Minx P."/>
            <person name="Morris P."/>
            <person name="Nelson J."/>
            <person name="Phuntumart V."/>
            <person name="Qutob D."/>
            <person name="Rehmany A."/>
            <person name="Rougon-Cardoso A."/>
            <person name="Ryden P."/>
            <person name="Torto-Alalibo T."/>
            <person name="Studholme D."/>
            <person name="Wang Y."/>
            <person name="Win J."/>
            <person name="Wood J."/>
            <person name="Clifton S.W."/>
            <person name="Rogers J."/>
            <person name="Van den Ackerveken G."/>
            <person name="Jones J.D."/>
            <person name="McDowell J.M."/>
            <person name="Beynon J."/>
            <person name="Tyler B.M."/>
        </authorList>
    </citation>
    <scope>NUCLEOTIDE SEQUENCE [LARGE SCALE GENOMIC DNA]</scope>
    <source>
        <strain evidence="2">Emoy2</strain>
    </source>
</reference>
<evidence type="ECO:0000313" key="1">
    <source>
        <dbReference type="EnsemblProtists" id="HpaP810491"/>
    </source>
</evidence>
<dbReference type="HOGENOM" id="CLU_2836657_0_0_1"/>
<organism evidence="1 2">
    <name type="scientific">Hyaloperonospora arabidopsidis (strain Emoy2)</name>
    <name type="common">Downy mildew agent</name>
    <name type="synonym">Peronospora arabidopsidis</name>
    <dbReference type="NCBI Taxonomy" id="559515"/>
    <lineage>
        <taxon>Eukaryota</taxon>
        <taxon>Sar</taxon>
        <taxon>Stramenopiles</taxon>
        <taxon>Oomycota</taxon>
        <taxon>Peronosporomycetes</taxon>
        <taxon>Peronosporales</taxon>
        <taxon>Peronosporaceae</taxon>
        <taxon>Hyaloperonospora</taxon>
    </lineage>
</organism>
<proteinExistence type="predicted"/>
<keyword evidence="2" id="KW-1185">Reference proteome</keyword>
<dbReference type="EnsemblProtists" id="HpaT810491">
    <property type="protein sequence ID" value="HpaP810491"/>
    <property type="gene ID" value="HpaG810491"/>
</dbReference>
<dbReference type="AlphaFoldDB" id="M4BVE9"/>
<dbReference type="VEuPathDB" id="FungiDB:HpaG810491"/>
<reference evidence="1" key="2">
    <citation type="submission" date="2015-06" db="UniProtKB">
        <authorList>
            <consortium name="EnsemblProtists"/>
        </authorList>
    </citation>
    <scope>IDENTIFICATION</scope>
    <source>
        <strain evidence="1">Emoy2</strain>
    </source>
</reference>
<sequence>MDKVEEETHLSMDPQYRSDAVSQLDRVTCEFREDLEHERGRRLDLLGNVNRLSSDREVYREEYAFAQLENKR</sequence>
<dbReference type="InParanoid" id="M4BVE9"/>
<protein>
    <submittedName>
        <fullName evidence="1">Uncharacterized protein</fullName>
    </submittedName>
</protein>
<name>M4BVE9_HYAAE</name>
<dbReference type="Proteomes" id="UP000011713">
    <property type="component" value="Unassembled WGS sequence"/>
</dbReference>
<dbReference type="EMBL" id="JH597979">
    <property type="status" value="NOT_ANNOTATED_CDS"/>
    <property type="molecule type" value="Genomic_DNA"/>
</dbReference>
<accession>M4BVE9</accession>